<comment type="caution">
    <text evidence="1">The sequence shown here is derived from an EMBL/GenBank/DDBJ whole genome shotgun (WGS) entry which is preliminary data.</text>
</comment>
<evidence type="ECO:0000313" key="1">
    <source>
        <dbReference type="EMBL" id="HDD35662.1"/>
    </source>
</evidence>
<reference evidence="1" key="1">
    <citation type="journal article" date="2020" name="mSystems">
        <title>Genome- and Community-Level Interaction Insights into Carbon Utilization and Element Cycling Functions of Hydrothermarchaeota in Hydrothermal Sediment.</title>
        <authorList>
            <person name="Zhou Z."/>
            <person name="Liu Y."/>
            <person name="Xu W."/>
            <person name="Pan J."/>
            <person name="Luo Z.H."/>
            <person name="Li M."/>
        </authorList>
    </citation>
    <scope>NUCLEOTIDE SEQUENCE [LARGE SCALE GENOMIC DNA]</scope>
    <source>
        <strain evidence="1">HyVt-113</strain>
    </source>
</reference>
<accession>A0A7V0NEK9</accession>
<dbReference type="InterPro" id="IPR047706">
    <property type="entry name" value="BCAM0308-like"/>
</dbReference>
<proteinExistence type="predicted"/>
<feature type="non-terminal residue" evidence="1">
    <location>
        <position position="138"/>
    </location>
</feature>
<gene>
    <name evidence="1" type="ORF">ENF30_02555</name>
</gene>
<name>A0A7V0NEK9_DESA2</name>
<protein>
    <submittedName>
        <fullName evidence="1">ATPase</fullName>
    </submittedName>
</protein>
<dbReference type="NCBIfam" id="NF040826">
    <property type="entry name" value="lxa_BCAM0308"/>
    <property type="match status" value="1"/>
</dbReference>
<dbReference type="Proteomes" id="UP000885706">
    <property type="component" value="Unassembled WGS sequence"/>
</dbReference>
<organism evidence="1">
    <name type="scientific">Desulfofervidus auxilii</name>
    <dbReference type="NCBI Taxonomy" id="1621989"/>
    <lineage>
        <taxon>Bacteria</taxon>
        <taxon>Pseudomonadati</taxon>
        <taxon>Thermodesulfobacteriota</taxon>
        <taxon>Candidatus Desulfofervidia</taxon>
        <taxon>Candidatus Desulfofervidales</taxon>
        <taxon>Candidatus Desulfofervidaceae</taxon>
        <taxon>Candidatus Desulfofervidus</taxon>
    </lineage>
</organism>
<sequence length="138" mass="16031">MRKDRLIQERIHDPYYEEKKYPDGVVCPNCKAIYKDGRWVWPEKGEKLADKDELLCPACRRIRDRYPAGAVVLSGNYFKNHKEEILNLINNIIDEEAARSPLKKLINIEEKEESLVFNFTSDSLARRVGESVARAHKG</sequence>
<dbReference type="AlphaFoldDB" id="A0A7V0NEK9"/>
<dbReference type="EMBL" id="DQWQ01000111">
    <property type="protein sequence ID" value="HDD35662.1"/>
    <property type="molecule type" value="Genomic_DNA"/>
</dbReference>